<dbReference type="AlphaFoldDB" id="A0ABD5S3A5"/>
<accession>A0ABD5S3A5</accession>
<sequence>MPIFDHVLLPVATEDDAEATCAALEPHLERVERVTAVHVIEKREGAVDKAPPEKRRSDAAAYLSVVEARLEDA</sequence>
<comment type="caution">
    <text evidence="1">The sequence shown here is derived from an EMBL/GenBank/DDBJ whole genome shotgun (WGS) entry which is preliminary data.</text>
</comment>
<evidence type="ECO:0000313" key="2">
    <source>
        <dbReference type="Proteomes" id="UP001596328"/>
    </source>
</evidence>
<proteinExistence type="predicted"/>
<evidence type="ECO:0000313" key="1">
    <source>
        <dbReference type="EMBL" id="MFC6726081.1"/>
    </source>
</evidence>
<protein>
    <submittedName>
        <fullName evidence="1">Universal stress protein</fullName>
    </submittedName>
</protein>
<dbReference type="EMBL" id="JBHSWU010000877">
    <property type="protein sequence ID" value="MFC6726081.1"/>
    <property type="molecule type" value="Genomic_DNA"/>
</dbReference>
<feature type="non-terminal residue" evidence="1">
    <location>
        <position position="73"/>
    </location>
</feature>
<name>A0ABD5S3A5_9EURY</name>
<keyword evidence="2" id="KW-1185">Reference proteome</keyword>
<dbReference type="Proteomes" id="UP001596328">
    <property type="component" value="Unassembled WGS sequence"/>
</dbReference>
<organism evidence="1 2">
    <name type="scientific">Halobium palmae</name>
    <dbReference type="NCBI Taxonomy" id="1776492"/>
    <lineage>
        <taxon>Archaea</taxon>
        <taxon>Methanobacteriati</taxon>
        <taxon>Methanobacteriota</taxon>
        <taxon>Stenosarchaea group</taxon>
        <taxon>Halobacteria</taxon>
        <taxon>Halobacteriales</taxon>
        <taxon>Haloferacaceae</taxon>
        <taxon>Halobium</taxon>
    </lineage>
</organism>
<gene>
    <name evidence="1" type="ORF">ACFQE1_17265</name>
</gene>
<reference evidence="1 2" key="1">
    <citation type="journal article" date="2019" name="Int. J. Syst. Evol. Microbiol.">
        <title>The Global Catalogue of Microorganisms (GCM) 10K type strain sequencing project: providing services to taxonomists for standard genome sequencing and annotation.</title>
        <authorList>
            <consortium name="The Broad Institute Genomics Platform"/>
            <consortium name="The Broad Institute Genome Sequencing Center for Infectious Disease"/>
            <person name="Wu L."/>
            <person name="Ma J."/>
        </authorList>
    </citation>
    <scope>NUCLEOTIDE SEQUENCE [LARGE SCALE GENOMIC DNA]</scope>
    <source>
        <strain evidence="1 2">NBRC 111368</strain>
    </source>
</reference>